<dbReference type="Gene3D" id="3.40.50.300">
    <property type="entry name" value="P-loop containing nucleotide triphosphate hydrolases"/>
    <property type="match status" value="1"/>
</dbReference>
<evidence type="ECO:0000313" key="2">
    <source>
        <dbReference type="EMBL" id="KID81314.1"/>
    </source>
</evidence>
<sequence length="524" mass="58979">MVTTVPSIPPSADTPSSATETINVLIVGETQQGKSTLIKQLAQYAGIPPLDVDIGDGNESCTKKVGVYEVSADLKQYQLVDQEGQAISHRSYSEYCDLTPRKAKVAPIPGLKDERIDFTLIDTPGLSDSSNADMDIMAGIIGRLAEIDHINAVIYVRGMDSPFGQFFKDFFSYFQRSLPSLSNGLMIVHSNFTTYKVEEFLQDDKNLAKIREEAFKAATNLELPHFFMDNDPDVRSPFAVKQSLNETYRLLAHIASQKPSPLNKLKLLKTRKMIDHDVHVVSALNDLKMNLSRSWNDQKNHAKLIDQIDLEVQRDLARDKRKLDAEEKDLKDFTEGPDVLLGTISAVEDYSFFSHLLLQQQVNLGRKVVTFDSDYKITNVEKSRSGGSQWLDEKLRGTSWEAIITSGWFRDIQGSATFYTTSKIRHADEIALLKRHIEDLKENVNRHNEKLGRSARASQDSIVALGEQIEALDALIQTVNSEILDISLWPKLKVFYSLEGRPMKHDIRGFVTVYNSELGKLVLV</sequence>
<feature type="coiled-coil region" evidence="1">
    <location>
        <begin position="423"/>
        <end position="457"/>
    </location>
</feature>
<dbReference type="AlphaFoldDB" id="A0A0B4HPF6"/>
<accession>A0A0B4HPF6</accession>
<proteinExistence type="predicted"/>
<keyword evidence="1" id="KW-0175">Coiled coil</keyword>
<dbReference type="HOGENOM" id="CLU_509066_0_0_1"/>
<reference evidence="2 3" key="1">
    <citation type="journal article" date="2014" name="Proc. Natl. Acad. Sci. U.S.A.">
        <title>Trajectory and genomic determinants of fungal-pathogen speciation and host adaptation.</title>
        <authorList>
            <person name="Hu X."/>
            <person name="Xiao G."/>
            <person name="Zheng P."/>
            <person name="Shang Y."/>
            <person name="Su Y."/>
            <person name="Zhang X."/>
            <person name="Liu X."/>
            <person name="Zhan S."/>
            <person name="St Leger R.J."/>
            <person name="Wang C."/>
        </authorList>
    </citation>
    <scope>NUCLEOTIDE SEQUENCE [LARGE SCALE GENOMIC DNA]</scope>
    <source>
        <strain evidence="2 3">ARSEF 977</strain>
    </source>
</reference>
<dbReference type="InterPro" id="IPR027417">
    <property type="entry name" value="P-loop_NTPase"/>
</dbReference>
<name>A0A0B4HPF6_METGA</name>
<comment type="caution">
    <text evidence="2">The sequence shown here is derived from an EMBL/GenBank/DDBJ whole genome shotgun (WGS) entry which is preliminary data.</text>
</comment>
<dbReference type="Proteomes" id="UP000031192">
    <property type="component" value="Unassembled WGS sequence"/>
</dbReference>
<protein>
    <submittedName>
        <fullName evidence="2">Uncharacterized protein</fullName>
    </submittedName>
</protein>
<gene>
    <name evidence="2" type="ORF">MGU_11313</name>
</gene>
<keyword evidence="3" id="KW-1185">Reference proteome</keyword>
<dbReference type="SUPFAM" id="SSF52540">
    <property type="entry name" value="P-loop containing nucleoside triphosphate hydrolases"/>
    <property type="match status" value="1"/>
</dbReference>
<organism evidence="2 3">
    <name type="scientific">Metarhizium guizhouense (strain ARSEF 977)</name>
    <dbReference type="NCBI Taxonomy" id="1276136"/>
    <lineage>
        <taxon>Eukaryota</taxon>
        <taxon>Fungi</taxon>
        <taxon>Dikarya</taxon>
        <taxon>Ascomycota</taxon>
        <taxon>Pezizomycotina</taxon>
        <taxon>Sordariomycetes</taxon>
        <taxon>Hypocreomycetidae</taxon>
        <taxon>Hypocreales</taxon>
        <taxon>Clavicipitaceae</taxon>
        <taxon>Metarhizium</taxon>
    </lineage>
</organism>
<dbReference type="EMBL" id="AZNH01000165">
    <property type="protein sequence ID" value="KID81314.1"/>
    <property type="molecule type" value="Genomic_DNA"/>
</dbReference>
<evidence type="ECO:0000256" key="1">
    <source>
        <dbReference type="SAM" id="Coils"/>
    </source>
</evidence>
<evidence type="ECO:0000313" key="3">
    <source>
        <dbReference type="Proteomes" id="UP000031192"/>
    </source>
</evidence>